<dbReference type="InterPro" id="IPR027417">
    <property type="entry name" value="P-loop_NTPase"/>
</dbReference>
<dbReference type="InterPro" id="IPR003439">
    <property type="entry name" value="ABC_transporter-like_ATP-bd"/>
</dbReference>
<evidence type="ECO:0000256" key="5">
    <source>
        <dbReference type="ARBA" id="ARBA00022741"/>
    </source>
</evidence>
<comment type="subcellular location">
    <subcellularLocation>
        <location evidence="1">Cell membrane</location>
        <topology evidence="1">Peripheral membrane protein</topology>
    </subcellularLocation>
</comment>
<dbReference type="PROSITE" id="PS00211">
    <property type="entry name" value="ABC_TRANSPORTER_1"/>
    <property type="match status" value="1"/>
</dbReference>
<sequence>MIEVKHLSVTYNARSKSAANAVKDISFALRENSFCGLIGESGSGKSSVVMTMLGLMPNGGEARGSILYRGHEILGAPEKEMLALRQRRLSLIPQGAMNSFTPVMTIGRQMREVIMLHMGATASEAERKSAELLEEAELPASAAARYPHELSGGQKQRAAIAMALSCSPEALLADEPTTALDVVTQAAIIRLLERLRREKNLTVLLVTHDLPMAASACEELLVMKDGEIVERGESKRLISSPENEHTKALVAAMLRNERP</sequence>
<evidence type="ECO:0000256" key="2">
    <source>
        <dbReference type="ARBA" id="ARBA00005417"/>
    </source>
</evidence>
<comment type="caution">
    <text evidence="9">The sequence shown here is derived from an EMBL/GenBank/DDBJ whole genome shotgun (WGS) entry which is preliminary data.</text>
</comment>
<evidence type="ECO:0000313" key="9">
    <source>
        <dbReference type="EMBL" id="KEJ92628.1"/>
    </source>
</evidence>
<dbReference type="SMART" id="SM00382">
    <property type="entry name" value="AAA"/>
    <property type="match status" value="1"/>
</dbReference>
<feature type="domain" description="ABC transporter" evidence="8">
    <location>
        <begin position="4"/>
        <end position="250"/>
    </location>
</feature>
<keyword evidence="3" id="KW-0813">Transport</keyword>
<keyword evidence="5" id="KW-0547">Nucleotide-binding</keyword>
<dbReference type="eggNOG" id="COG0444">
    <property type="taxonomic scope" value="Bacteria"/>
</dbReference>
<dbReference type="GO" id="GO:0016887">
    <property type="term" value="F:ATP hydrolysis activity"/>
    <property type="evidence" value="ECO:0007669"/>
    <property type="project" value="InterPro"/>
</dbReference>
<keyword evidence="7" id="KW-0472">Membrane</keyword>
<evidence type="ECO:0000256" key="3">
    <source>
        <dbReference type="ARBA" id="ARBA00022448"/>
    </source>
</evidence>
<comment type="similarity">
    <text evidence="2">Belongs to the ABC transporter superfamily.</text>
</comment>
<dbReference type="AlphaFoldDB" id="A0A073IQK8"/>
<evidence type="ECO:0000313" key="10">
    <source>
        <dbReference type="Proteomes" id="UP000027665"/>
    </source>
</evidence>
<dbReference type="GO" id="GO:0005886">
    <property type="term" value="C:plasma membrane"/>
    <property type="evidence" value="ECO:0007669"/>
    <property type="project" value="UniProtKB-SubCell"/>
</dbReference>
<protein>
    <submittedName>
        <fullName evidence="9">Peptide ABC transporter ATPase</fullName>
    </submittedName>
</protein>
<dbReference type="SUPFAM" id="SSF52540">
    <property type="entry name" value="P-loop containing nucleoside triphosphate hydrolases"/>
    <property type="match status" value="1"/>
</dbReference>
<dbReference type="PANTHER" id="PTHR43297">
    <property type="entry name" value="OLIGOPEPTIDE TRANSPORT ATP-BINDING PROTEIN APPD"/>
    <property type="match status" value="1"/>
</dbReference>
<evidence type="ECO:0000259" key="8">
    <source>
        <dbReference type="PROSITE" id="PS50893"/>
    </source>
</evidence>
<accession>A0A073IQK8</accession>
<dbReference type="CDD" id="cd03257">
    <property type="entry name" value="ABC_NikE_OppD_transporters"/>
    <property type="match status" value="1"/>
</dbReference>
<dbReference type="PANTHER" id="PTHR43297:SF2">
    <property type="entry name" value="DIPEPTIDE TRANSPORT ATP-BINDING PROTEIN DPPD"/>
    <property type="match status" value="1"/>
</dbReference>
<dbReference type="Proteomes" id="UP000027665">
    <property type="component" value="Unassembled WGS sequence"/>
</dbReference>
<dbReference type="EMBL" id="JMKI01000021">
    <property type="protein sequence ID" value="KEJ92628.1"/>
    <property type="molecule type" value="Genomic_DNA"/>
</dbReference>
<organism evidence="9 10">
    <name type="scientific">Synergistes jonesii</name>
    <dbReference type="NCBI Taxonomy" id="2754"/>
    <lineage>
        <taxon>Bacteria</taxon>
        <taxon>Thermotogati</taxon>
        <taxon>Synergistota</taxon>
        <taxon>Synergistia</taxon>
        <taxon>Synergistales</taxon>
        <taxon>Synergistaceae</taxon>
        <taxon>Synergistes</taxon>
    </lineage>
</organism>
<dbReference type="STRING" id="2754.EH55_02400"/>
<dbReference type="Pfam" id="PF00005">
    <property type="entry name" value="ABC_tran"/>
    <property type="match status" value="1"/>
</dbReference>
<dbReference type="InterPro" id="IPR003593">
    <property type="entry name" value="AAA+_ATPase"/>
</dbReference>
<proteinExistence type="inferred from homology"/>
<gene>
    <name evidence="9" type="ORF">EH55_02400</name>
</gene>
<keyword evidence="10" id="KW-1185">Reference proteome</keyword>
<dbReference type="GO" id="GO:0005524">
    <property type="term" value="F:ATP binding"/>
    <property type="evidence" value="ECO:0007669"/>
    <property type="project" value="UniProtKB-KW"/>
</dbReference>
<evidence type="ECO:0000256" key="1">
    <source>
        <dbReference type="ARBA" id="ARBA00004202"/>
    </source>
</evidence>
<dbReference type="InterPro" id="IPR050388">
    <property type="entry name" value="ABC_Ni/Peptide_Import"/>
</dbReference>
<dbReference type="PROSITE" id="PS50893">
    <property type="entry name" value="ABC_TRANSPORTER_2"/>
    <property type="match status" value="1"/>
</dbReference>
<dbReference type="InterPro" id="IPR017871">
    <property type="entry name" value="ABC_transporter-like_CS"/>
</dbReference>
<name>A0A073IQK8_9BACT</name>
<evidence type="ECO:0000256" key="4">
    <source>
        <dbReference type="ARBA" id="ARBA00022475"/>
    </source>
</evidence>
<evidence type="ECO:0000256" key="7">
    <source>
        <dbReference type="ARBA" id="ARBA00023136"/>
    </source>
</evidence>
<evidence type="ECO:0000256" key="6">
    <source>
        <dbReference type="ARBA" id="ARBA00022840"/>
    </source>
</evidence>
<reference evidence="9 10" key="1">
    <citation type="submission" date="2014-04" db="EMBL/GenBank/DDBJ databases">
        <title>Draft Genome Sequence of Synergistes jonesii.</title>
        <authorList>
            <person name="Coil D.A."/>
            <person name="Eisen J.A."/>
            <person name="Holland-Moritz H.E."/>
        </authorList>
    </citation>
    <scope>NUCLEOTIDE SEQUENCE [LARGE SCALE GENOMIC DNA]</scope>
    <source>
        <strain evidence="9 10">78-1</strain>
    </source>
</reference>
<keyword evidence="4" id="KW-1003">Cell membrane</keyword>
<dbReference type="Gene3D" id="3.40.50.300">
    <property type="entry name" value="P-loop containing nucleotide triphosphate hydrolases"/>
    <property type="match status" value="1"/>
</dbReference>
<keyword evidence="6" id="KW-0067">ATP-binding</keyword>